<sequence length="430" mass="48922">MFFICPNRRHMDGVDYDFDCSVKNMTFKDVVPEAEDSIGRLSFSNIFELARLISIYECERNADKKRFRMKDRKFLFITATGVQKAFTFFKRHCDHVCRSLALHDGAPVMLPYAETTEIPIEQLNDLNSEGIKFAMTHSWSDVTVKEATQKILILLPEGFRSLPSMVVPEETVEYGIYQRFSEIADMISRAEPRSIIFVGPTHDLPLHRASWMKLATIIAKSALAGAKVVIVAPPRGEEAWNQARIDAREMAEVARGSGMSMKHNIVCMIPLVESTTEPFQSMGLHPRSSATDTYPQIAMVDYMNCLREFVRAEVEVPEVRLAKKNDSRSNRNPRHGRHHSNDDISQRTRDGGVTKNYHVKKTFRRNPLNCVVPNMSNNTNPNLMLSSVMPHFMHPQSLAFMNSPVVPFISTNRGRGFRSRTSRGRGGYPY</sequence>
<feature type="region of interest" description="Disordered" evidence="1">
    <location>
        <begin position="321"/>
        <end position="359"/>
    </location>
</feature>
<evidence type="ECO:0000313" key="2">
    <source>
        <dbReference type="EMBL" id="KIH55182.1"/>
    </source>
</evidence>
<dbReference type="EMBL" id="KN737770">
    <property type="protein sequence ID" value="KIH55182.1"/>
    <property type="molecule type" value="Genomic_DNA"/>
</dbReference>
<evidence type="ECO:0000256" key="1">
    <source>
        <dbReference type="SAM" id="MobiDB-lite"/>
    </source>
</evidence>
<dbReference type="AlphaFoldDB" id="A0A0C2CZD3"/>
<proteinExistence type="predicted"/>
<keyword evidence="3" id="KW-1185">Reference proteome</keyword>
<protein>
    <submittedName>
        <fullName evidence="2">Uncharacterized protein</fullName>
    </submittedName>
</protein>
<dbReference type="OrthoDB" id="5845286at2759"/>
<reference evidence="2 3" key="1">
    <citation type="submission" date="2013-12" db="EMBL/GenBank/DDBJ databases">
        <title>Draft genome of the parsitic nematode Ancylostoma duodenale.</title>
        <authorList>
            <person name="Mitreva M."/>
        </authorList>
    </citation>
    <scope>NUCLEOTIDE SEQUENCE [LARGE SCALE GENOMIC DNA]</scope>
    <source>
        <strain evidence="2 3">Zhejiang</strain>
    </source>
</reference>
<name>A0A0C2CZD3_9BILA</name>
<evidence type="ECO:0000313" key="3">
    <source>
        <dbReference type="Proteomes" id="UP000054047"/>
    </source>
</evidence>
<accession>A0A0C2CZD3</accession>
<organism evidence="2 3">
    <name type="scientific">Ancylostoma duodenale</name>
    <dbReference type="NCBI Taxonomy" id="51022"/>
    <lineage>
        <taxon>Eukaryota</taxon>
        <taxon>Metazoa</taxon>
        <taxon>Ecdysozoa</taxon>
        <taxon>Nematoda</taxon>
        <taxon>Chromadorea</taxon>
        <taxon>Rhabditida</taxon>
        <taxon>Rhabditina</taxon>
        <taxon>Rhabditomorpha</taxon>
        <taxon>Strongyloidea</taxon>
        <taxon>Ancylostomatidae</taxon>
        <taxon>Ancylostomatinae</taxon>
        <taxon>Ancylostoma</taxon>
    </lineage>
</organism>
<feature type="compositionally biased region" description="Basic and acidic residues" evidence="1">
    <location>
        <begin position="339"/>
        <end position="352"/>
    </location>
</feature>
<gene>
    <name evidence="2" type="ORF">ANCDUO_14664</name>
</gene>
<dbReference type="Proteomes" id="UP000054047">
    <property type="component" value="Unassembled WGS sequence"/>
</dbReference>